<name>A0A9X3FCG0_9BACT</name>
<evidence type="ECO:0000259" key="19">
    <source>
        <dbReference type="PROSITE" id="PS50894"/>
    </source>
</evidence>
<dbReference type="PANTHER" id="PTHR43047">
    <property type="entry name" value="TWO-COMPONENT HISTIDINE PROTEIN KINASE"/>
    <property type="match status" value="1"/>
</dbReference>
<feature type="domain" description="HPt" evidence="19">
    <location>
        <begin position="704"/>
        <end position="798"/>
    </location>
</feature>
<dbReference type="PRINTS" id="PR00344">
    <property type="entry name" value="BCTRLSENSOR"/>
</dbReference>
<dbReference type="InterPro" id="IPR001789">
    <property type="entry name" value="Sig_transdc_resp-reg_receiver"/>
</dbReference>
<keyword evidence="9" id="KW-0418">Kinase</keyword>
<dbReference type="EMBL" id="JAPOHD010000012">
    <property type="protein sequence ID" value="MCY1720038.1"/>
    <property type="molecule type" value="Genomic_DNA"/>
</dbReference>
<keyword evidence="5" id="KW-0997">Cell inner membrane</keyword>
<feature type="modified residue" description="4-aspartylphosphate" evidence="14">
    <location>
        <position position="614"/>
    </location>
</feature>
<evidence type="ECO:0000256" key="6">
    <source>
        <dbReference type="ARBA" id="ARBA00022553"/>
    </source>
</evidence>
<keyword evidence="21" id="KW-1185">Reference proteome</keyword>
<sequence>MKRSGIETNIILFAILIVLAVGISGFLVHRSLTQIVDSIHEEASTDFKLIVIKNISLDLLEIENNVQIYSLTNSKSNLENYKRVNERLNSSIQLLSELKDKDKADAYLIDSVKYLAQAKLEIWEEIKQINTVKTNAQPQFEELYSMLEKKEIDTVKVEVLVEPPKKKGLFKKIFGKKDSATIRIDTNYVERTVENEEIRSEIESLQTGLILQEKRKNRRELLLIEQNIRVTEKLNALISEIEKAERDNLIEKKNEADRLATIIYKRLSAFSVVAVILLFVVLLLFVRYLQKSRKVQKVLSDAKHGVEKLAQAKEAFMANVSHEMRTPVNAIYGLTEQLLKENKDEKVNEKLGILLKSSKHLKEVVNDTLDFSKIQANKLKITTTDFSPEQIINEILALLKPEASAKRIDLVYNCKNELPAALLGDPFRLKQVLINIIGNAIKFTESGNVTLTAHSNQISNNLVSLIFQINDTGIGISEENLELIFDDFVQIESDYTRKFSGTGLGLSIVKKLVELQKGEISITSELSKGTNVSFYIPYKLGNPEKIEQTKQEDIFVPVQVKNLRILGVDDDEYNRYLLHVIFEKWGLENYTDAKNGKEAVDRALEQDFDLILMDLRMPDLNGIEASKLITEKKPDSNIIALATINSEAEKEKCKKAGIGYFLSKPFAEAELLDIIRLSIESEQNNRSEKPGFDLKELERLTNGDRGFMKEMINVFIRSTKIGLENIKLALETENWQQISEEAHKMASPCKHIKADDLYTELKQLEKTSGSTETSHKIHQLVLSIEEKVENINQSLSAILESDTF</sequence>
<dbReference type="InterPro" id="IPR004358">
    <property type="entry name" value="Sig_transdc_His_kin-like_C"/>
</dbReference>
<evidence type="ECO:0000256" key="7">
    <source>
        <dbReference type="ARBA" id="ARBA00022679"/>
    </source>
</evidence>
<comment type="caution">
    <text evidence="20">The sequence shown here is derived from an EMBL/GenBank/DDBJ whole genome shotgun (WGS) entry which is preliminary data.</text>
</comment>
<dbReference type="PANTHER" id="PTHR43047:SF64">
    <property type="entry name" value="HISTIDINE KINASE CONTAINING CHEY-HOMOLOGOUS RECEIVER DOMAIN AND PAS DOMAIN-RELATED"/>
    <property type="match status" value="1"/>
</dbReference>
<dbReference type="InterPro" id="IPR007891">
    <property type="entry name" value="CHASE3"/>
</dbReference>
<keyword evidence="15" id="KW-0175">Coiled coil</keyword>
<dbReference type="CDD" id="cd17546">
    <property type="entry name" value="REC_hyHK_CKI1_RcsC-like"/>
    <property type="match status" value="1"/>
</dbReference>
<dbReference type="GO" id="GO:0005524">
    <property type="term" value="F:ATP binding"/>
    <property type="evidence" value="ECO:0007669"/>
    <property type="project" value="UniProtKB-KW"/>
</dbReference>
<dbReference type="PROSITE" id="PS50110">
    <property type="entry name" value="RESPONSE_REGULATORY"/>
    <property type="match status" value="1"/>
</dbReference>
<evidence type="ECO:0000256" key="14">
    <source>
        <dbReference type="PROSITE-ProRule" id="PRU00169"/>
    </source>
</evidence>
<feature type="domain" description="Response regulatory" evidence="18">
    <location>
        <begin position="564"/>
        <end position="679"/>
    </location>
</feature>
<evidence type="ECO:0000256" key="5">
    <source>
        <dbReference type="ARBA" id="ARBA00022519"/>
    </source>
</evidence>
<evidence type="ECO:0000313" key="20">
    <source>
        <dbReference type="EMBL" id="MCY1720038.1"/>
    </source>
</evidence>
<evidence type="ECO:0000256" key="11">
    <source>
        <dbReference type="ARBA" id="ARBA00022989"/>
    </source>
</evidence>
<feature type="transmembrane region" description="Helical" evidence="16">
    <location>
        <begin position="6"/>
        <end position="28"/>
    </location>
</feature>
<keyword evidence="11 16" id="KW-1133">Transmembrane helix</keyword>
<dbReference type="SUPFAM" id="SSF47226">
    <property type="entry name" value="Histidine-containing phosphotransfer domain, HPT domain"/>
    <property type="match status" value="1"/>
</dbReference>
<dbReference type="Pfam" id="PF00072">
    <property type="entry name" value="Response_reg"/>
    <property type="match status" value="1"/>
</dbReference>
<evidence type="ECO:0000256" key="13">
    <source>
        <dbReference type="PROSITE-ProRule" id="PRU00110"/>
    </source>
</evidence>
<dbReference type="SMART" id="SM00387">
    <property type="entry name" value="HATPase_c"/>
    <property type="match status" value="1"/>
</dbReference>
<accession>A0A9X3FCG0</accession>
<dbReference type="GO" id="GO:0005886">
    <property type="term" value="C:plasma membrane"/>
    <property type="evidence" value="ECO:0007669"/>
    <property type="project" value="UniProtKB-SubCell"/>
</dbReference>
<dbReference type="Proteomes" id="UP001145087">
    <property type="component" value="Unassembled WGS sequence"/>
</dbReference>
<feature type="transmembrane region" description="Helical" evidence="16">
    <location>
        <begin position="267"/>
        <end position="289"/>
    </location>
</feature>
<keyword evidence="7" id="KW-0808">Transferase</keyword>
<dbReference type="Pfam" id="PF05227">
    <property type="entry name" value="CHASE3"/>
    <property type="match status" value="1"/>
</dbReference>
<dbReference type="SMART" id="SM00388">
    <property type="entry name" value="HisKA"/>
    <property type="match status" value="1"/>
</dbReference>
<feature type="coiled-coil region" evidence="15">
    <location>
        <begin position="227"/>
        <end position="254"/>
    </location>
</feature>
<dbReference type="Gene3D" id="3.40.50.2300">
    <property type="match status" value="1"/>
</dbReference>
<dbReference type="RefSeq" id="WP_343332369.1">
    <property type="nucleotide sequence ID" value="NZ_JAPOHD010000012.1"/>
</dbReference>
<dbReference type="Pfam" id="PF02518">
    <property type="entry name" value="HATPase_c"/>
    <property type="match status" value="1"/>
</dbReference>
<dbReference type="SUPFAM" id="SSF55874">
    <property type="entry name" value="ATPase domain of HSP90 chaperone/DNA topoisomerase II/histidine kinase"/>
    <property type="match status" value="1"/>
</dbReference>
<evidence type="ECO:0000313" key="21">
    <source>
        <dbReference type="Proteomes" id="UP001145087"/>
    </source>
</evidence>
<dbReference type="InterPro" id="IPR008207">
    <property type="entry name" value="Sig_transdc_His_kin_Hpt_dom"/>
</dbReference>
<keyword evidence="10 20" id="KW-0067">ATP-binding</keyword>
<dbReference type="InterPro" id="IPR003594">
    <property type="entry name" value="HATPase_dom"/>
</dbReference>
<evidence type="ECO:0000256" key="9">
    <source>
        <dbReference type="ARBA" id="ARBA00022777"/>
    </source>
</evidence>
<dbReference type="GO" id="GO:0000155">
    <property type="term" value="F:phosphorelay sensor kinase activity"/>
    <property type="evidence" value="ECO:0007669"/>
    <property type="project" value="InterPro"/>
</dbReference>
<dbReference type="SMART" id="SM00448">
    <property type="entry name" value="REC"/>
    <property type="match status" value="1"/>
</dbReference>
<organism evidence="20 21">
    <name type="scientific">Draconibacterium aestuarii</name>
    <dbReference type="NCBI Taxonomy" id="2998507"/>
    <lineage>
        <taxon>Bacteria</taxon>
        <taxon>Pseudomonadati</taxon>
        <taxon>Bacteroidota</taxon>
        <taxon>Bacteroidia</taxon>
        <taxon>Marinilabiliales</taxon>
        <taxon>Prolixibacteraceae</taxon>
        <taxon>Draconibacterium</taxon>
    </lineage>
</organism>
<keyword evidence="12 16" id="KW-0472">Membrane</keyword>
<evidence type="ECO:0000256" key="8">
    <source>
        <dbReference type="ARBA" id="ARBA00022692"/>
    </source>
</evidence>
<evidence type="ECO:0000259" key="18">
    <source>
        <dbReference type="PROSITE" id="PS50110"/>
    </source>
</evidence>
<feature type="domain" description="Histidine kinase" evidence="17">
    <location>
        <begin position="319"/>
        <end position="540"/>
    </location>
</feature>
<evidence type="ECO:0000256" key="15">
    <source>
        <dbReference type="SAM" id="Coils"/>
    </source>
</evidence>
<proteinExistence type="predicted"/>
<dbReference type="PROSITE" id="PS50109">
    <property type="entry name" value="HIS_KIN"/>
    <property type="match status" value="1"/>
</dbReference>
<reference evidence="20" key="1">
    <citation type="submission" date="2022-11" db="EMBL/GenBank/DDBJ databases">
        <title>Marilongibacter aestuarii gen. nov., sp. nov., isolated from tidal flat sediment.</title>
        <authorList>
            <person name="Jiayan W."/>
        </authorList>
    </citation>
    <scope>NUCLEOTIDE SEQUENCE</scope>
    <source>
        <strain evidence="20">Z1-6</strain>
    </source>
</reference>
<dbReference type="Gene3D" id="1.10.287.130">
    <property type="match status" value="1"/>
</dbReference>
<dbReference type="InterPro" id="IPR011006">
    <property type="entry name" value="CheY-like_superfamily"/>
</dbReference>
<dbReference type="AlphaFoldDB" id="A0A9X3FCG0"/>
<dbReference type="Pfam" id="PF00512">
    <property type="entry name" value="HisKA"/>
    <property type="match status" value="1"/>
</dbReference>
<evidence type="ECO:0000256" key="2">
    <source>
        <dbReference type="ARBA" id="ARBA00004429"/>
    </source>
</evidence>
<dbReference type="CDD" id="cd00082">
    <property type="entry name" value="HisKA"/>
    <property type="match status" value="1"/>
</dbReference>
<dbReference type="FunFam" id="3.30.565.10:FF:000010">
    <property type="entry name" value="Sensor histidine kinase RcsC"/>
    <property type="match status" value="1"/>
</dbReference>
<comment type="subcellular location">
    <subcellularLocation>
        <location evidence="2">Cell inner membrane</location>
        <topology evidence="2">Multi-pass membrane protein</topology>
    </subcellularLocation>
</comment>
<dbReference type="EC" id="2.7.13.3" evidence="3"/>
<evidence type="ECO:0000256" key="10">
    <source>
        <dbReference type="ARBA" id="ARBA00022840"/>
    </source>
</evidence>
<keyword evidence="8 16" id="KW-0812">Transmembrane</keyword>
<keyword evidence="10 20" id="KW-0547">Nucleotide-binding</keyword>
<keyword evidence="4" id="KW-1003">Cell membrane</keyword>
<dbReference type="InterPro" id="IPR036641">
    <property type="entry name" value="HPT_dom_sf"/>
</dbReference>
<dbReference type="InterPro" id="IPR005467">
    <property type="entry name" value="His_kinase_dom"/>
</dbReference>
<dbReference type="PROSITE" id="PS50894">
    <property type="entry name" value="HPT"/>
    <property type="match status" value="1"/>
</dbReference>
<dbReference type="SUPFAM" id="SSF47384">
    <property type="entry name" value="Homodimeric domain of signal transducing histidine kinase"/>
    <property type="match status" value="1"/>
</dbReference>
<feature type="modified residue" description="Phosphohistidine" evidence="13">
    <location>
        <position position="743"/>
    </location>
</feature>
<dbReference type="InterPro" id="IPR003661">
    <property type="entry name" value="HisK_dim/P_dom"/>
</dbReference>
<comment type="catalytic activity">
    <reaction evidence="1">
        <text>ATP + protein L-histidine = ADP + protein N-phospho-L-histidine.</text>
        <dbReference type="EC" id="2.7.13.3"/>
    </reaction>
</comment>
<gene>
    <name evidence="20" type="ORF">OU798_06775</name>
</gene>
<evidence type="ECO:0000256" key="1">
    <source>
        <dbReference type="ARBA" id="ARBA00000085"/>
    </source>
</evidence>
<evidence type="ECO:0000256" key="3">
    <source>
        <dbReference type="ARBA" id="ARBA00012438"/>
    </source>
</evidence>
<dbReference type="Gene3D" id="3.30.565.10">
    <property type="entry name" value="Histidine kinase-like ATPase, C-terminal domain"/>
    <property type="match status" value="1"/>
</dbReference>
<protein>
    <recommendedName>
        <fullName evidence="3">histidine kinase</fullName>
        <ecNumber evidence="3">2.7.13.3</ecNumber>
    </recommendedName>
</protein>
<dbReference type="CDD" id="cd16922">
    <property type="entry name" value="HATPase_EvgS-ArcB-TorS-like"/>
    <property type="match status" value="1"/>
</dbReference>
<dbReference type="Gene3D" id="1.20.120.160">
    <property type="entry name" value="HPT domain"/>
    <property type="match status" value="1"/>
</dbReference>
<dbReference type="InterPro" id="IPR036097">
    <property type="entry name" value="HisK_dim/P_sf"/>
</dbReference>
<evidence type="ECO:0000256" key="16">
    <source>
        <dbReference type="SAM" id="Phobius"/>
    </source>
</evidence>
<evidence type="ECO:0000259" key="17">
    <source>
        <dbReference type="PROSITE" id="PS50109"/>
    </source>
</evidence>
<feature type="coiled-coil region" evidence="15">
    <location>
        <begin position="71"/>
        <end position="101"/>
    </location>
</feature>
<dbReference type="SUPFAM" id="SSF52172">
    <property type="entry name" value="CheY-like"/>
    <property type="match status" value="1"/>
</dbReference>
<dbReference type="InterPro" id="IPR036890">
    <property type="entry name" value="HATPase_C_sf"/>
</dbReference>
<keyword evidence="6 14" id="KW-0597">Phosphoprotein</keyword>
<evidence type="ECO:0000256" key="12">
    <source>
        <dbReference type="ARBA" id="ARBA00023136"/>
    </source>
</evidence>
<evidence type="ECO:0000256" key="4">
    <source>
        <dbReference type="ARBA" id="ARBA00022475"/>
    </source>
</evidence>